<evidence type="ECO:0000313" key="4">
    <source>
        <dbReference type="EMBL" id="HDL89915.1"/>
    </source>
</evidence>
<feature type="domain" description="POTRA" evidence="3">
    <location>
        <begin position="23"/>
        <end position="109"/>
    </location>
</feature>
<dbReference type="Gene3D" id="3.10.20.310">
    <property type="entry name" value="membrane protein fhac"/>
    <property type="match status" value="3"/>
</dbReference>
<sequence length="311" mass="36224">MLAWLPLSLWSGVGVASAKQSDLFIQWITIKGNEAFSDSQIKKLLTTKQEGLFSFFHKTPYREEILKKDIDRIRKFYRSEGFYDAMVELEEVRRVSLKQVRIVIKVQEGPPTLVEFLKLRINGKDTSPWHPELMNLLPLKVGKRFRIEDYKKSRKIILRFLSEWGYPKAKVDQKARIFRKTKKARVFIDVDTGPVCIIGNISVRGLNKVERREIFHNLLFKIGDRFQASKIKESQKKLFDTQLFSFVDIEVTGLEDRTSPVVGVLVRVEEAKPYTVRSGFGYGTEDKLRGRVELEARRFFGDGRRLKVYAQ</sequence>
<name>A0A7C0WUM2_9BACT</name>
<evidence type="ECO:0000256" key="2">
    <source>
        <dbReference type="ARBA" id="ARBA00023136"/>
    </source>
</evidence>
<comment type="subcellular location">
    <subcellularLocation>
        <location evidence="1">Membrane</location>
    </subcellularLocation>
</comment>
<dbReference type="PROSITE" id="PS51779">
    <property type="entry name" value="POTRA"/>
    <property type="match status" value="1"/>
</dbReference>
<proteinExistence type="predicted"/>
<evidence type="ECO:0000259" key="3">
    <source>
        <dbReference type="PROSITE" id="PS51779"/>
    </source>
</evidence>
<keyword evidence="2" id="KW-0472">Membrane</keyword>
<evidence type="ECO:0000256" key="1">
    <source>
        <dbReference type="ARBA" id="ARBA00004370"/>
    </source>
</evidence>
<feature type="non-terminal residue" evidence="4">
    <location>
        <position position="311"/>
    </location>
</feature>
<dbReference type="InterPro" id="IPR010827">
    <property type="entry name" value="BamA/TamA_POTRA"/>
</dbReference>
<dbReference type="InterPro" id="IPR034746">
    <property type="entry name" value="POTRA"/>
</dbReference>
<dbReference type="GO" id="GO:0019867">
    <property type="term" value="C:outer membrane"/>
    <property type="evidence" value="ECO:0007669"/>
    <property type="project" value="InterPro"/>
</dbReference>
<dbReference type="AlphaFoldDB" id="A0A7C0WUM2"/>
<accession>A0A7C0WUM2</accession>
<dbReference type="EMBL" id="DQZW01000155">
    <property type="protein sequence ID" value="HDL89915.1"/>
    <property type="molecule type" value="Genomic_DNA"/>
</dbReference>
<organism evidence="4">
    <name type="scientific">Thermodesulforhabdus norvegica</name>
    <dbReference type="NCBI Taxonomy" id="39841"/>
    <lineage>
        <taxon>Bacteria</taxon>
        <taxon>Pseudomonadati</taxon>
        <taxon>Thermodesulfobacteriota</taxon>
        <taxon>Syntrophobacteria</taxon>
        <taxon>Syntrophobacterales</taxon>
        <taxon>Thermodesulforhabdaceae</taxon>
        <taxon>Thermodesulforhabdus</taxon>
    </lineage>
</organism>
<reference evidence="4" key="1">
    <citation type="journal article" date="2020" name="mSystems">
        <title>Genome- and Community-Level Interaction Insights into Carbon Utilization and Element Cycling Functions of Hydrothermarchaeota in Hydrothermal Sediment.</title>
        <authorList>
            <person name="Zhou Z."/>
            <person name="Liu Y."/>
            <person name="Xu W."/>
            <person name="Pan J."/>
            <person name="Luo Z.H."/>
            <person name="Li M."/>
        </authorList>
    </citation>
    <scope>NUCLEOTIDE SEQUENCE [LARGE SCALE GENOMIC DNA]</scope>
    <source>
        <strain evidence="4">HyVt-19</strain>
    </source>
</reference>
<comment type="caution">
    <text evidence="4">The sequence shown here is derived from an EMBL/GenBank/DDBJ whole genome shotgun (WGS) entry which is preliminary data.</text>
</comment>
<dbReference type="Proteomes" id="UP000886355">
    <property type="component" value="Unassembled WGS sequence"/>
</dbReference>
<dbReference type="Pfam" id="PF07244">
    <property type="entry name" value="POTRA"/>
    <property type="match status" value="3"/>
</dbReference>
<gene>
    <name evidence="4" type="ORF">ENG14_03325</name>
</gene>
<protein>
    <recommendedName>
        <fullName evidence="3">POTRA domain-containing protein</fullName>
    </recommendedName>
</protein>